<dbReference type="PROSITE" id="PS50088">
    <property type="entry name" value="ANK_REPEAT"/>
    <property type="match status" value="5"/>
</dbReference>
<dbReference type="SMART" id="SM00248">
    <property type="entry name" value="ANK"/>
    <property type="match status" value="16"/>
</dbReference>
<evidence type="ECO:0000256" key="3">
    <source>
        <dbReference type="ARBA" id="ARBA00024334"/>
    </source>
</evidence>
<dbReference type="Pfam" id="PF00023">
    <property type="entry name" value="Ank"/>
    <property type="match status" value="1"/>
</dbReference>
<evidence type="ECO:0000259" key="5">
    <source>
        <dbReference type="PROSITE" id="PS50011"/>
    </source>
</evidence>
<dbReference type="InterPro" id="IPR002048">
    <property type="entry name" value="EF_hand_dom"/>
</dbReference>
<evidence type="ECO:0000256" key="2">
    <source>
        <dbReference type="ARBA" id="ARBA00023043"/>
    </source>
</evidence>
<dbReference type="Proteomes" id="UP000332933">
    <property type="component" value="Unassembled WGS sequence"/>
</dbReference>
<evidence type="ECO:0000256" key="1">
    <source>
        <dbReference type="ARBA" id="ARBA00022737"/>
    </source>
</evidence>
<dbReference type="SUPFAM" id="SSF56112">
    <property type="entry name" value="Protein kinase-like (PK-like)"/>
    <property type="match status" value="1"/>
</dbReference>
<evidence type="ECO:0000313" key="8">
    <source>
        <dbReference type="EMBL" id="VFT86583.1"/>
    </source>
</evidence>
<reference evidence="8 9" key="1">
    <citation type="submission" date="2019-03" db="EMBL/GenBank/DDBJ databases">
        <authorList>
            <person name="Gaulin E."/>
            <person name="Dumas B."/>
        </authorList>
    </citation>
    <scope>NUCLEOTIDE SEQUENCE [LARGE SCALE GENOMIC DNA]</scope>
    <source>
        <strain evidence="8">CBS 568.67</strain>
    </source>
</reference>
<evidence type="ECO:0000259" key="6">
    <source>
        <dbReference type="PROSITE" id="PS50222"/>
    </source>
</evidence>
<proteinExistence type="inferred from homology"/>
<feature type="repeat" description="ANK" evidence="4">
    <location>
        <begin position="431"/>
        <end position="453"/>
    </location>
</feature>
<dbReference type="SUPFAM" id="SSF48403">
    <property type="entry name" value="Ankyrin repeat"/>
    <property type="match status" value="2"/>
</dbReference>
<feature type="domain" description="Protein kinase" evidence="5">
    <location>
        <begin position="802"/>
        <end position="1136"/>
    </location>
</feature>
<organism evidence="8 9">
    <name type="scientific">Aphanomyces stellatus</name>
    <dbReference type="NCBI Taxonomy" id="120398"/>
    <lineage>
        <taxon>Eukaryota</taxon>
        <taxon>Sar</taxon>
        <taxon>Stramenopiles</taxon>
        <taxon>Oomycota</taxon>
        <taxon>Saprolegniomycetes</taxon>
        <taxon>Saprolegniales</taxon>
        <taxon>Verrucalvaceae</taxon>
        <taxon>Aphanomyces</taxon>
    </lineage>
</organism>
<dbReference type="Pfam" id="PF12796">
    <property type="entry name" value="Ank_2"/>
    <property type="match status" value="5"/>
</dbReference>
<dbReference type="InterPro" id="IPR036770">
    <property type="entry name" value="Ankyrin_rpt-contain_sf"/>
</dbReference>
<dbReference type="EMBL" id="CAADRA010005178">
    <property type="protein sequence ID" value="VFT86583.1"/>
    <property type="molecule type" value="Genomic_DNA"/>
</dbReference>
<keyword evidence="9" id="KW-1185">Reference proteome</keyword>
<dbReference type="PANTHER" id="PTHR24198:SF165">
    <property type="entry name" value="ANKYRIN REPEAT-CONTAINING PROTEIN-RELATED"/>
    <property type="match status" value="1"/>
</dbReference>
<dbReference type="PROSITE" id="PS00018">
    <property type="entry name" value="EF_HAND_1"/>
    <property type="match status" value="1"/>
</dbReference>
<gene>
    <name evidence="8" type="primary">Aste57867_9704</name>
    <name evidence="7" type="ORF">As57867_009666</name>
    <name evidence="8" type="ORF">ASTE57867_9704</name>
</gene>
<dbReference type="SMART" id="SM00220">
    <property type="entry name" value="S_TKc"/>
    <property type="match status" value="1"/>
</dbReference>
<dbReference type="InterPro" id="IPR018247">
    <property type="entry name" value="EF_Hand_1_Ca_BS"/>
</dbReference>
<dbReference type="InterPro" id="IPR000719">
    <property type="entry name" value="Prot_kinase_dom"/>
</dbReference>
<dbReference type="PROSITE" id="PS50222">
    <property type="entry name" value="EF_HAND_2"/>
    <property type="match status" value="1"/>
</dbReference>
<feature type="domain" description="EF-hand" evidence="6">
    <location>
        <begin position="793"/>
        <end position="828"/>
    </location>
</feature>
<dbReference type="GO" id="GO:0005524">
    <property type="term" value="F:ATP binding"/>
    <property type="evidence" value="ECO:0007669"/>
    <property type="project" value="InterPro"/>
</dbReference>
<comment type="similarity">
    <text evidence="3">Belongs to the protein kinase superfamily. Ser/Thr protein kinase family. CDPK subfamily.</text>
</comment>
<dbReference type="InterPro" id="IPR002110">
    <property type="entry name" value="Ankyrin_rpt"/>
</dbReference>
<keyword evidence="1" id="KW-0677">Repeat</keyword>
<evidence type="ECO:0000313" key="7">
    <source>
        <dbReference type="EMBL" id="KAF0699735.1"/>
    </source>
</evidence>
<dbReference type="Pfam" id="PF00069">
    <property type="entry name" value="Pkinase"/>
    <property type="match status" value="2"/>
</dbReference>
<dbReference type="OrthoDB" id="9995210at2759"/>
<accession>A0A485KNL8</accession>
<evidence type="ECO:0000313" key="9">
    <source>
        <dbReference type="Proteomes" id="UP000332933"/>
    </source>
</evidence>
<reference evidence="7" key="2">
    <citation type="submission" date="2019-06" db="EMBL/GenBank/DDBJ databases">
        <title>Genomics analysis of Aphanomyces spp. identifies a new class of oomycete effector associated with host adaptation.</title>
        <authorList>
            <person name="Gaulin E."/>
        </authorList>
    </citation>
    <scope>NUCLEOTIDE SEQUENCE</scope>
    <source>
        <strain evidence="7">CBS 578.67</strain>
    </source>
</reference>
<feature type="repeat" description="ANK" evidence="4">
    <location>
        <begin position="345"/>
        <end position="378"/>
    </location>
</feature>
<evidence type="ECO:0000256" key="4">
    <source>
        <dbReference type="PROSITE-ProRule" id="PRU00023"/>
    </source>
</evidence>
<dbReference type="GO" id="GO:0005509">
    <property type="term" value="F:calcium ion binding"/>
    <property type="evidence" value="ECO:0007669"/>
    <property type="project" value="InterPro"/>
</dbReference>
<sequence length="1439" mass="160217">MQTFTPLMCAAEFGHDLVMTMLLDYPTIQVNCTNDHGTSALLVACELGHESTAKILLSVPGIDVNHADNDGDTPLMMAAKSGLDGVVDMLLQRPDIGNIDVCNNRGMTPLMFAAFCNRVNVVKRIVAYPFVDANKSDETGNTALHWACVTNSVDVVDELLQHDTLMTNVQNKEGFTALFLAASNNDVKAIEALLGHHDTSAVNTPEYNGMTPLLYACDAGREALVKALLTCPELNVNSCTGGETALYVACKKGRKNIALCLLGHSDIDTVKPNSVGIQPFDKACATGLAKVVAKMLTCHAVIDAISAQGGFLKTGLHLACQEGHNAVLHVLLNCATIDVNQPDFLGKTPLFISCENGRESIVKQLLRRSSVDVNRTDADYLPEGQWTNRMTPLMIAAKNGHIGVVKILLKGKLNVNSTGDPCVDVNLADKKGNSALMLAAEAGHANVVELLLQSKKCNDINASNEDGHCALYLAYSGNHASVVHVLIKQPHINVTRYDKDSNTILTGAAKFGRHEIIKVLLNRQRRDVLDEEMSKAFNLVIGSGHLEAFKALIQSIDVSDLFRFGDFMIMVDLAMEHQRYNIVHELLSIQETLTDKQKMIYYVALLDGPRHKGGTHFIKCTAKYLTHESAMQLLRLDNPFKFENGRVIDQKHEYSWTTFLDSACEVPLDVRCSCIQAILDEHDSTEWLHALAFAKDKHGRRAIDTADAVTRKYLRGRLYFCGRYELLEGPPVHVSSTAVVVLAFDHEICHQVFHEYAVMGDLDYFGFIKCNQALGRLLERNATHKKQFLKRERDSIIWAKDFDLWDKDKNGTLSESEFVHYCTKYFGSKLKVALKFMRNEVEFKREIKTRNNQAILNSGRSRVLGLLPSPDQIEFKIYAKKLTINGDLYMADYPNVLVMPAADRSLEDIYTKEMPKDTKIKDFLFEVADAVAQLHEVGIVHGDIKTTNIVRVHNQLKLIDLDAAVCTGKEHAGVKFSSGVVPPEMFYKLQNEAEGEMYKTYWKEEASDIKRWNKLKPKHGFVVRTYRPDHIGDLPYSLVEATPAVDMWAYGCLMYRMLCGEELVPTDINHDVVSNQVKSAATWTDGTLATRIENNIPDEWAQLVLKQLLVIDPKKRLSAAKLVETFTDGPDFAPFLGKISKVLDKGETQHQIVAALMMEVEEARRLQAASHLRVMDEVSRLQRIVFDGMMEVHEVVTPTSFVILPLKVCTAESEPSPKSMLSFVNQSMSACNKLKAAYDQVAKMDSLQAIPLATHASAGAILQWLNLESMYLYLIDEGTGKIAVPNEVDAIYPIEIQPNDTTFWVAALPWIESGLSWLEKGLATPDSAIDWLQIHGFLPDYNEADDKMIFREKPKVNVNKTLPTVSVNGKEIPLTLARGRVLQPLKKWFEIKDPAQVFGGLKRVMAKEGRIIWTKEDVNATEILVQENDQATVMGTSAA</sequence>
<protein>
    <submittedName>
        <fullName evidence="8">Aste57867_9704 protein</fullName>
    </submittedName>
</protein>
<dbReference type="InterPro" id="IPR011009">
    <property type="entry name" value="Kinase-like_dom_sf"/>
</dbReference>
<dbReference type="PANTHER" id="PTHR24198">
    <property type="entry name" value="ANKYRIN REPEAT AND PROTEIN KINASE DOMAIN-CONTAINING PROTEIN"/>
    <property type="match status" value="1"/>
</dbReference>
<feature type="repeat" description="ANK" evidence="4">
    <location>
        <begin position="139"/>
        <end position="171"/>
    </location>
</feature>
<dbReference type="GO" id="GO:0004672">
    <property type="term" value="F:protein kinase activity"/>
    <property type="evidence" value="ECO:0007669"/>
    <property type="project" value="InterPro"/>
</dbReference>
<dbReference type="Gene3D" id="1.10.510.10">
    <property type="entry name" value="Transferase(Phosphotransferase) domain 1"/>
    <property type="match status" value="1"/>
</dbReference>
<feature type="repeat" description="ANK" evidence="4">
    <location>
        <begin position="70"/>
        <end position="93"/>
    </location>
</feature>
<dbReference type="PROSITE" id="PS50011">
    <property type="entry name" value="PROTEIN_KINASE_DOM"/>
    <property type="match status" value="1"/>
</dbReference>
<feature type="repeat" description="ANK" evidence="4">
    <location>
        <begin position="388"/>
        <end position="420"/>
    </location>
</feature>
<dbReference type="Gene3D" id="1.25.40.20">
    <property type="entry name" value="Ankyrin repeat-containing domain"/>
    <property type="match status" value="4"/>
</dbReference>
<dbReference type="EMBL" id="VJMH01005157">
    <property type="protein sequence ID" value="KAF0699735.1"/>
    <property type="molecule type" value="Genomic_DNA"/>
</dbReference>
<keyword evidence="2 4" id="KW-0040">ANK repeat</keyword>
<name>A0A485KNL8_9STRA</name>
<dbReference type="PROSITE" id="PS50297">
    <property type="entry name" value="ANK_REP_REGION"/>
    <property type="match status" value="4"/>
</dbReference>